<feature type="transmembrane region" description="Helical" evidence="1">
    <location>
        <begin position="96"/>
        <end position="119"/>
    </location>
</feature>
<reference evidence="4 5" key="1">
    <citation type="submission" date="2023-10" db="EMBL/GenBank/DDBJ databases">
        <title>Draft Genome Sequence of Candida saopaulonensis from a very Premature Infant with Sepsis.</title>
        <authorList>
            <person name="Ning Y."/>
            <person name="Dai R."/>
            <person name="Xiao M."/>
            <person name="Xu Y."/>
            <person name="Yan Q."/>
            <person name="Zhang L."/>
        </authorList>
    </citation>
    <scope>NUCLEOTIDE SEQUENCE [LARGE SCALE GENOMIC DNA]</scope>
    <source>
        <strain evidence="4 5">19XY460</strain>
    </source>
</reference>
<dbReference type="Proteomes" id="UP001338582">
    <property type="component" value="Chromosome 3"/>
</dbReference>
<comment type="function">
    <text evidence="1">Plays a role in determining ER morphology.</text>
</comment>
<dbReference type="GO" id="GO:0008270">
    <property type="term" value="F:zinc ion binding"/>
    <property type="evidence" value="ECO:0007669"/>
    <property type="project" value="UniProtKB-KW"/>
</dbReference>
<keyword evidence="1" id="KW-0862">Zinc</keyword>
<keyword evidence="1" id="KW-0472">Membrane</keyword>
<dbReference type="GeneID" id="88173744"/>
<dbReference type="PANTHER" id="PTHR22166:SF12">
    <property type="entry name" value="ENDOPLASMIC RETICULUM JUNCTION FORMATION PROTEIN LUNAPARK"/>
    <property type="match status" value="1"/>
</dbReference>
<keyword evidence="5" id="KW-1185">Reference proteome</keyword>
<accession>A0AAX4HA31</accession>
<feature type="domain" description="Lunapark zinc ribbon" evidence="3">
    <location>
        <begin position="244"/>
        <end position="299"/>
    </location>
</feature>
<sequence>MTFLGLFGNKKLDYEQFEKQLTTLSGDIAKTRNQLTFLQRKRSSTRSSTILYLSVIYVVIVAYRYRLALAGLGILAENKLVWQLFIGCLLPRDLMVALLSPIVIAAAVYLIDTLFRWWIRSKERLLGSMMKKHREKLEELKLVTNFSKTNLLLQRFDSATATAAAPEKQKLVREPGPGGKSRPEATRPQPAAGLQQPSNGPQVPNHQQKRAPLLVNPQPVAAPATDAGNASPAGWAVPVKKGIQDRLLDLIIGSEHNETVESRYALICARCYTHNGLAPPGCTDPFSIVYFCRNCSFMNGKVEALEQKIEKAINDTTELQKKDEDVEKADKESGVAEAVDLEKSSDSAEGSELTSS</sequence>
<dbReference type="EMBL" id="CP138896">
    <property type="protein sequence ID" value="WPK25368.1"/>
    <property type="molecule type" value="Genomic_DNA"/>
</dbReference>
<keyword evidence="1" id="KW-0812">Transmembrane</keyword>
<evidence type="ECO:0000256" key="1">
    <source>
        <dbReference type="RuleBase" id="RU367073"/>
    </source>
</evidence>
<organism evidence="4 5">
    <name type="scientific">Australozyma saopauloensis</name>
    <dbReference type="NCBI Taxonomy" id="291208"/>
    <lineage>
        <taxon>Eukaryota</taxon>
        <taxon>Fungi</taxon>
        <taxon>Dikarya</taxon>
        <taxon>Ascomycota</taxon>
        <taxon>Saccharomycotina</taxon>
        <taxon>Pichiomycetes</taxon>
        <taxon>Metschnikowiaceae</taxon>
        <taxon>Australozyma</taxon>
    </lineage>
</organism>
<keyword evidence="1" id="KW-0863">Zinc-finger</keyword>
<feature type="region of interest" description="Disordered" evidence="2">
    <location>
        <begin position="319"/>
        <end position="356"/>
    </location>
</feature>
<keyword evidence="1" id="KW-0479">Metal-binding</keyword>
<dbReference type="RefSeq" id="XP_062877750.1">
    <property type="nucleotide sequence ID" value="XM_063021680.1"/>
</dbReference>
<feature type="compositionally biased region" description="Polar residues" evidence="2">
    <location>
        <begin position="195"/>
        <end position="206"/>
    </location>
</feature>
<evidence type="ECO:0000259" key="3">
    <source>
        <dbReference type="Pfam" id="PF10058"/>
    </source>
</evidence>
<gene>
    <name evidence="4" type="ORF">PUMCH_002680</name>
</gene>
<dbReference type="PANTHER" id="PTHR22166">
    <property type="entry name" value="ENDOPLASMIC RETICULUM JUNCTION FORMATION PROTEIN LUNAPARK"/>
    <property type="match status" value="1"/>
</dbReference>
<evidence type="ECO:0000256" key="2">
    <source>
        <dbReference type="SAM" id="MobiDB-lite"/>
    </source>
</evidence>
<name>A0AAX4HA31_9ASCO</name>
<feature type="transmembrane region" description="Helical" evidence="1">
    <location>
        <begin position="50"/>
        <end position="76"/>
    </location>
</feature>
<proteinExistence type="inferred from homology"/>
<dbReference type="GO" id="GO:0098826">
    <property type="term" value="C:endoplasmic reticulum tubular network membrane"/>
    <property type="evidence" value="ECO:0007669"/>
    <property type="project" value="UniProtKB-UniRule"/>
</dbReference>
<protein>
    <recommendedName>
        <fullName evidence="1">Endoplasmic reticulum junction formation protein lunapark</fullName>
    </recommendedName>
</protein>
<comment type="domain">
    <text evidence="1">The C4-type zinc finger motif is necessary both for its ER three-way tubular junction localization and formation.</text>
</comment>
<feature type="compositionally biased region" description="Basic and acidic residues" evidence="2">
    <location>
        <begin position="319"/>
        <end position="346"/>
    </location>
</feature>
<dbReference type="GO" id="GO:0071788">
    <property type="term" value="P:endoplasmic reticulum tubular network maintenance"/>
    <property type="evidence" value="ECO:0007669"/>
    <property type="project" value="UniProtKB-UniRule"/>
</dbReference>
<keyword evidence="1" id="KW-0256">Endoplasmic reticulum</keyword>
<dbReference type="KEGG" id="asau:88173744"/>
<dbReference type="GO" id="GO:1903373">
    <property type="term" value="P:positive regulation of endoplasmic reticulum tubular network organization"/>
    <property type="evidence" value="ECO:0007669"/>
    <property type="project" value="UniProtKB-UniRule"/>
</dbReference>
<dbReference type="Pfam" id="PF10058">
    <property type="entry name" value="Zn_ribbon_10"/>
    <property type="match status" value="1"/>
</dbReference>
<dbReference type="InterPro" id="IPR019273">
    <property type="entry name" value="Lunapark_Znf"/>
</dbReference>
<comment type="subcellular location">
    <subcellularLocation>
        <location evidence="1">Endoplasmic reticulum membrane</location>
        <topology evidence="1">Multi-pass membrane protein</topology>
    </subcellularLocation>
</comment>
<keyword evidence="1" id="KW-1133">Transmembrane helix</keyword>
<comment type="similarity">
    <text evidence="1">Belongs to the lunapark family.</text>
</comment>
<feature type="region of interest" description="Disordered" evidence="2">
    <location>
        <begin position="164"/>
        <end position="207"/>
    </location>
</feature>
<dbReference type="AlphaFoldDB" id="A0AAX4HA31"/>
<evidence type="ECO:0000313" key="5">
    <source>
        <dbReference type="Proteomes" id="UP001338582"/>
    </source>
</evidence>
<dbReference type="InterPro" id="IPR040115">
    <property type="entry name" value="Lnp"/>
</dbReference>
<evidence type="ECO:0000313" key="4">
    <source>
        <dbReference type="EMBL" id="WPK25368.1"/>
    </source>
</evidence>